<feature type="domain" description="SusD-like N-terminal" evidence="7">
    <location>
        <begin position="74"/>
        <end position="220"/>
    </location>
</feature>
<dbReference type="SUPFAM" id="SSF48452">
    <property type="entry name" value="TPR-like"/>
    <property type="match status" value="1"/>
</dbReference>
<comment type="similarity">
    <text evidence="2">Belongs to the SusD family.</text>
</comment>
<evidence type="ECO:0000313" key="8">
    <source>
        <dbReference type="EMBL" id="KIO76321.1"/>
    </source>
</evidence>
<dbReference type="Pfam" id="PF14322">
    <property type="entry name" value="SusD-like_3"/>
    <property type="match status" value="1"/>
</dbReference>
<evidence type="ECO:0000256" key="4">
    <source>
        <dbReference type="ARBA" id="ARBA00023136"/>
    </source>
</evidence>
<keyword evidence="4" id="KW-0472">Membrane</keyword>
<protein>
    <recommendedName>
        <fullName evidence="10">RagB/SusD family nutrient uptake outer membrane protein</fullName>
    </recommendedName>
</protein>
<dbReference type="InterPro" id="IPR033985">
    <property type="entry name" value="SusD-like_N"/>
</dbReference>
<evidence type="ECO:0000256" key="3">
    <source>
        <dbReference type="ARBA" id="ARBA00022729"/>
    </source>
</evidence>
<keyword evidence="9" id="KW-1185">Reference proteome</keyword>
<proteinExistence type="inferred from homology"/>
<gene>
    <name evidence="8" type="ORF">TH53_15300</name>
</gene>
<dbReference type="STRING" id="1503925.TH53_15300"/>
<evidence type="ECO:0000313" key="9">
    <source>
        <dbReference type="Proteomes" id="UP000032049"/>
    </source>
</evidence>
<evidence type="ECO:0000256" key="5">
    <source>
        <dbReference type="ARBA" id="ARBA00023237"/>
    </source>
</evidence>
<reference evidence="8 9" key="1">
    <citation type="submission" date="2015-01" db="EMBL/GenBank/DDBJ databases">
        <title>Draft genome sequence of Pedobacter sp. NL19 isolated from sludge of an effluent treatment pond in an abandoned uranium mine.</title>
        <authorList>
            <person name="Santos T."/>
            <person name="Caetano T."/>
            <person name="Covas C."/>
            <person name="Cruz A."/>
            <person name="Mendo S."/>
        </authorList>
    </citation>
    <scope>NUCLEOTIDE SEQUENCE [LARGE SCALE GENOMIC DNA]</scope>
    <source>
        <strain evidence="8 9">NL19</strain>
    </source>
</reference>
<dbReference type="OrthoDB" id="5694214at2"/>
<dbReference type="InterPro" id="IPR012944">
    <property type="entry name" value="SusD_RagB_dom"/>
</dbReference>
<dbReference type="Proteomes" id="UP000032049">
    <property type="component" value="Unassembled WGS sequence"/>
</dbReference>
<evidence type="ECO:0000256" key="2">
    <source>
        <dbReference type="ARBA" id="ARBA00006275"/>
    </source>
</evidence>
<evidence type="ECO:0000259" key="6">
    <source>
        <dbReference type="Pfam" id="PF07980"/>
    </source>
</evidence>
<dbReference type="RefSeq" id="WP_041883176.1">
    <property type="nucleotide sequence ID" value="NZ_CP157278.1"/>
</dbReference>
<evidence type="ECO:0000256" key="1">
    <source>
        <dbReference type="ARBA" id="ARBA00004442"/>
    </source>
</evidence>
<dbReference type="AlphaFoldDB" id="A0A0D0GPC4"/>
<dbReference type="PROSITE" id="PS51257">
    <property type="entry name" value="PROKAR_LIPOPROTEIN"/>
    <property type="match status" value="1"/>
</dbReference>
<feature type="domain" description="RagB/SusD" evidence="6">
    <location>
        <begin position="310"/>
        <end position="458"/>
    </location>
</feature>
<accession>A0A0D0GPC4</accession>
<name>A0A0D0GPC4_9SPHI</name>
<dbReference type="Gene3D" id="1.25.40.390">
    <property type="match status" value="1"/>
</dbReference>
<comment type="subcellular location">
    <subcellularLocation>
        <location evidence="1">Cell outer membrane</location>
    </subcellularLocation>
</comment>
<comment type="caution">
    <text evidence="8">The sequence shown here is derived from an EMBL/GenBank/DDBJ whole genome shotgun (WGS) entry which is preliminary data.</text>
</comment>
<dbReference type="Pfam" id="PF07980">
    <property type="entry name" value="SusD_RagB"/>
    <property type="match status" value="1"/>
</dbReference>
<evidence type="ECO:0000259" key="7">
    <source>
        <dbReference type="Pfam" id="PF14322"/>
    </source>
</evidence>
<dbReference type="InterPro" id="IPR011990">
    <property type="entry name" value="TPR-like_helical_dom_sf"/>
</dbReference>
<dbReference type="EMBL" id="JXRA01000065">
    <property type="protein sequence ID" value="KIO76321.1"/>
    <property type="molecule type" value="Genomic_DNA"/>
</dbReference>
<keyword evidence="5" id="KW-0998">Cell outer membrane</keyword>
<sequence>MRKNLHYIICAWILLILIQSCKLTEVTDLKPEFKLDEGTVVTDVASADKLLAGTYYSLRDEAMANQIPLNTSLMGVNIVKSSTSPYSTNSVQPSGSGLYSGPYELIQTANFVIDKTSALQVTDPRKTQIIAEAKFLRALGHFYLLRLFGQFWDLNSKYGIEIKDKAKSPVSARAGVQTSYDFILADLDEAIANCPEYKRGVAKGYATKLAAKALKARVLLYQKDYTRAAVLAREVMAGPAVLSDDFLKMFTKDKYNSDEVILASVTFANNNNKYFENGKDYYWMSDGVFLADAYKKKLAGDKRNVIIVKNAADPADSTKWRGNGKFATPLEGSRNDTEYYLRLAETYLIYAEAETRRIGGSLTDALAALNTVRLKRGMGAVSGSSPAQLLALIRAEKELELGAESGEDWFDIVRYIKNGDITASSVKLSLTDENKLILPIPQISVDGSNQIIQQNPGY</sequence>
<keyword evidence="3" id="KW-0732">Signal</keyword>
<organism evidence="8 9">
    <name type="scientific">Pedobacter lusitanus</name>
    <dbReference type="NCBI Taxonomy" id="1503925"/>
    <lineage>
        <taxon>Bacteria</taxon>
        <taxon>Pseudomonadati</taxon>
        <taxon>Bacteroidota</taxon>
        <taxon>Sphingobacteriia</taxon>
        <taxon>Sphingobacteriales</taxon>
        <taxon>Sphingobacteriaceae</taxon>
        <taxon>Pedobacter</taxon>
    </lineage>
</organism>
<evidence type="ECO:0008006" key="10">
    <source>
        <dbReference type="Google" id="ProtNLM"/>
    </source>
</evidence>
<dbReference type="GO" id="GO:0009279">
    <property type="term" value="C:cell outer membrane"/>
    <property type="evidence" value="ECO:0007669"/>
    <property type="project" value="UniProtKB-SubCell"/>
</dbReference>